<dbReference type="EMBL" id="SPQU01000020">
    <property type="protein sequence ID" value="TFV34568.1"/>
    <property type="molecule type" value="Genomic_DNA"/>
</dbReference>
<organism evidence="1 2">
    <name type="scientific">Bradyrhizobium frederickii</name>
    <dbReference type="NCBI Taxonomy" id="2560054"/>
    <lineage>
        <taxon>Bacteria</taxon>
        <taxon>Pseudomonadati</taxon>
        <taxon>Pseudomonadota</taxon>
        <taxon>Alphaproteobacteria</taxon>
        <taxon>Hyphomicrobiales</taxon>
        <taxon>Nitrobacteraceae</taxon>
        <taxon>Bradyrhizobium</taxon>
    </lineage>
</organism>
<reference evidence="1 2" key="1">
    <citation type="submission" date="2019-03" db="EMBL/GenBank/DDBJ databases">
        <title>Bradyrhizobium strains diversity isolated from Chamaecrista fasciculata.</title>
        <authorList>
            <person name="Urquiaga M.C.O."/>
            <person name="Hungria M."/>
            <person name="Delamuta J.R.M."/>
        </authorList>
    </citation>
    <scope>NUCLEOTIDE SEQUENCE [LARGE SCALE GENOMIC DNA]</scope>
    <source>
        <strain evidence="1 2">CNPSo 3424</strain>
    </source>
</reference>
<gene>
    <name evidence="1" type="ORF">E4K66_30860</name>
</gene>
<sequence>MSADLILTTLAAGGKPATKLANVIQQLVIEAGKLGELEIAKYVRSTNQLLTDDEADAMAPEQLAVVRDHLVTVKRFPAVWLVRLGDAIERGLFWNYSDERIVQIMLIGPR</sequence>
<dbReference type="OrthoDB" id="8251118at2"/>
<evidence type="ECO:0000313" key="2">
    <source>
        <dbReference type="Proteomes" id="UP000298225"/>
    </source>
</evidence>
<dbReference type="RefSeq" id="WP_135171257.1">
    <property type="nucleotide sequence ID" value="NZ_SPQU01000020.1"/>
</dbReference>
<dbReference type="AlphaFoldDB" id="A0A4Y9KT59"/>
<accession>A0A4Y9KT59</accession>
<proteinExistence type="predicted"/>
<name>A0A4Y9KT59_9BRAD</name>
<protein>
    <submittedName>
        <fullName evidence="1">Uncharacterized protein</fullName>
    </submittedName>
</protein>
<evidence type="ECO:0000313" key="1">
    <source>
        <dbReference type="EMBL" id="TFV34568.1"/>
    </source>
</evidence>
<dbReference type="Proteomes" id="UP000298225">
    <property type="component" value="Unassembled WGS sequence"/>
</dbReference>
<comment type="caution">
    <text evidence="1">The sequence shown here is derived from an EMBL/GenBank/DDBJ whole genome shotgun (WGS) entry which is preliminary data.</text>
</comment>
<keyword evidence="2" id="KW-1185">Reference proteome</keyword>